<dbReference type="RefSeq" id="WP_062680757.1">
    <property type="nucleotide sequence ID" value="NZ_LVEA01000001.1"/>
</dbReference>
<protein>
    <submittedName>
        <fullName evidence="1">Uncharacterized protein</fullName>
    </submittedName>
</protein>
<reference evidence="1 2" key="1">
    <citation type="submission" date="2016-03" db="EMBL/GenBank/DDBJ databases">
        <title>Comparative genomics of human isolates of Fusobacterium necrophorum.</title>
        <authorList>
            <person name="Jensen A."/>
            <person name="Bank S."/>
            <person name="Andersen P.S."/>
            <person name="Kristensen L.H."/>
            <person name="Prag J."/>
        </authorList>
    </citation>
    <scope>NUCLEOTIDE SEQUENCE [LARGE SCALE GENOMIC DNA]</scope>
    <source>
        <strain evidence="1 2">LS_1264</strain>
    </source>
</reference>
<organism evidence="1 2">
    <name type="scientific">Fusobacterium necrophorum subsp. funduliforme</name>
    <dbReference type="NCBI Taxonomy" id="143387"/>
    <lineage>
        <taxon>Bacteria</taxon>
        <taxon>Fusobacteriati</taxon>
        <taxon>Fusobacteriota</taxon>
        <taxon>Fusobacteriia</taxon>
        <taxon>Fusobacteriales</taxon>
        <taxon>Fusobacteriaceae</taxon>
        <taxon>Fusobacterium</taxon>
    </lineage>
</organism>
<dbReference type="AlphaFoldDB" id="A0A162J726"/>
<dbReference type="Proteomes" id="UP000075816">
    <property type="component" value="Unassembled WGS sequence"/>
</dbReference>
<gene>
    <name evidence="1" type="ORF">A2J07_00540</name>
</gene>
<comment type="caution">
    <text evidence="1">The sequence shown here is derived from an EMBL/GenBank/DDBJ whole genome shotgun (WGS) entry which is preliminary data.</text>
</comment>
<evidence type="ECO:0000313" key="1">
    <source>
        <dbReference type="EMBL" id="KYL05255.1"/>
    </source>
</evidence>
<evidence type="ECO:0000313" key="2">
    <source>
        <dbReference type="Proteomes" id="UP000075816"/>
    </source>
</evidence>
<proteinExistence type="predicted"/>
<dbReference type="EMBL" id="LVEA01000001">
    <property type="protein sequence ID" value="KYL05255.1"/>
    <property type="molecule type" value="Genomic_DNA"/>
</dbReference>
<name>A0A162J726_9FUSO</name>
<accession>A0A162J726</accession>
<sequence length="111" mass="13410">MYENGIYIGYNFVIYNRSNKRQKFSYEGAVFYIPCSNETLLDEEVELFVKKHEIDKKVLFCINENYFTVTYDSKHKAIKNDYLFEEVPEIIAIEDFINKKLTFPEKYKVYK</sequence>